<accession>A0A7L2J2D3</accession>
<feature type="region of interest" description="Disordered" evidence="7">
    <location>
        <begin position="48"/>
        <end position="80"/>
    </location>
</feature>
<sequence length="80" mass="9029">CGDCGRRFAKRFNLSQHHHTHTGLKPCTCTNCGKSFSRKSNLIRHIRLHTGEQPAARHTKRQGARRFQGKRQPPGGPFPA</sequence>
<keyword evidence="5" id="KW-0539">Nucleus</keyword>
<evidence type="ECO:0000256" key="5">
    <source>
        <dbReference type="ARBA" id="ARBA00023242"/>
    </source>
</evidence>
<dbReference type="PROSITE" id="PS50157">
    <property type="entry name" value="ZINC_FINGER_C2H2_2"/>
    <property type="match status" value="2"/>
</dbReference>
<feature type="domain" description="C2H2-type" evidence="8">
    <location>
        <begin position="27"/>
        <end position="54"/>
    </location>
</feature>
<protein>
    <submittedName>
        <fullName evidence="9">ZNF71 factor</fullName>
    </submittedName>
</protein>
<proteinExistence type="predicted"/>
<dbReference type="GO" id="GO:0000981">
    <property type="term" value="F:DNA-binding transcription factor activity, RNA polymerase II-specific"/>
    <property type="evidence" value="ECO:0007669"/>
    <property type="project" value="TreeGrafter"/>
</dbReference>
<evidence type="ECO:0000256" key="6">
    <source>
        <dbReference type="PROSITE-ProRule" id="PRU00042"/>
    </source>
</evidence>
<evidence type="ECO:0000256" key="2">
    <source>
        <dbReference type="ARBA" id="ARBA00022737"/>
    </source>
</evidence>
<keyword evidence="4" id="KW-0862">Zinc</keyword>
<comment type="caution">
    <text evidence="9">The sequence shown here is derived from an EMBL/GenBank/DDBJ whole genome shotgun (WGS) entry which is preliminary data.</text>
</comment>
<name>A0A7L2J2D3_9PICI</name>
<dbReference type="GO" id="GO:0000785">
    <property type="term" value="C:chromatin"/>
    <property type="evidence" value="ECO:0007669"/>
    <property type="project" value="TreeGrafter"/>
</dbReference>
<gene>
    <name evidence="9" type="primary">Znf71_1</name>
    <name evidence="9" type="ORF">SEMFRA_R12095</name>
</gene>
<keyword evidence="1" id="KW-0479">Metal-binding</keyword>
<dbReference type="SUPFAM" id="SSF57667">
    <property type="entry name" value="beta-beta-alpha zinc fingers"/>
    <property type="match status" value="1"/>
</dbReference>
<dbReference type="GO" id="GO:0008270">
    <property type="term" value="F:zinc ion binding"/>
    <property type="evidence" value="ECO:0007669"/>
    <property type="project" value="UniProtKB-KW"/>
</dbReference>
<evidence type="ECO:0000256" key="4">
    <source>
        <dbReference type="ARBA" id="ARBA00022833"/>
    </source>
</evidence>
<keyword evidence="3 6" id="KW-0863">Zinc-finger</keyword>
<keyword evidence="10" id="KW-1185">Reference proteome</keyword>
<dbReference type="GO" id="GO:0031519">
    <property type="term" value="C:PcG protein complex"/>
    <property type="evidence" value="ECO:0007669"/>
    <property type="project" value="TreeGrafter"/>
</dbReference>
<reference evidence="9 10" key="1">
    <citation type="submission" date="2019-09" db="EMBL/GenBank/DDBJ databases">
        <title>Bird 10,000 Genomes (B10K) Project - Family phase.</title>
        <authorList>
            <person name="Zhang G."/>
        </authorList>
    </citation>
    <scope>NUCLEOTIDE SEQUENCE [LARGE SCALE GENOMIC DNA]</scope>
    <source>
        <strain evidence="9">B10K-DU-001-42</strain>
        <tissue evidence="9">Muscle</tissue>
    </source>
</reference>
<dbReference type="GO" id="GO:0000978">
    <property type="term" value="F:RNA polymerase II cis-regulatory region sequence-specific DNA binding"/>
    <property type="evidence" value="ECO:0007669"/>
    <property type="project" value="TreeGrafter"/>
</dbReference>
<feature type="compositionally biased region" description="Basic residues" evidence="7">
    <location>
        <begin position="57"/>
        <end position="69"/>
    </location>
</feature>
<dbReference type="Pfam" id="PF00096">
    <property type="entry name" value="zf-C2H2"/>
    <property type="match status" value="2"/>
</dbReference>
<keyword evidence="2" id="KW-0677">Repeat</keyword>
<organism evidence="9 10">
    <name type="scientific">Semnornis frantzii</name>
    <dbReference type="NCBI Taxonomy" id="91796"/>
    <lineage>
        <taxon>Eukaryota</taxon>
        <taxon>Metazoa</taxon>
        <taxon>Chordata</taxon>
        <taxon>Craniata</taxon>
        <taxon>Vertebrata</taxon>
        <taxon>Euteleostomi</taxon>
        <taxon>Archelosauria</taxon>
        <taxon>Archosauria</taxon>
        <taxon>Dinosauria</taxon>
        <taxon>Saurischia</taxon>
        <taxon>Theropoda</taxon>
        <taxon>Coelurosauria</taxon>
        <taxon>Aves</taxon>
        <taxon>Neognathae</taxon>
        <taxon>Neoaves</taxon>
        <taxon>Telluraves</taxon>
        <taxon>Coraciimorphae</taxon>
        <taxon>Piciformes</taxon>
        <taxon>Ramphastidae</taxon>
        <taxon>Semnornis</taxon>
    </lineage>
</organism>
<dbReference type="PANTHER" id="PTHR14003">
    <property type="entry name" value="TRANSCRIPTIONAL REPRESSOR PROTEIN YY"/>
    <property type="match status" value="1"/>
</dbReference>
<evidence type="ECO:0000256" key="7">
    <source>
        <dbReference type="SAM" id="MobiDB-lite"/>
    </source>
</evidence>
<feature type="non-terminal residue" evidence="9">
    <location>
        <position position="1"/>
    </location>
</feature>
<dbReference type="Proteomes" id="UP000536381">
    <property type="component" value="Unassembled WGS sequence"/>
</dbReference>
<dbReference type="OrthoDB" id="654211at2759"/>
<feature type="domain" description="C2H2-type" evidence="8">
    <location>
        <begin position="1"/>
        <end position="26"/>
    </location>
</feature>
<feature type="non-terminal residue" evidence="9">
    <location>
        <position position="80"/>
    </location>
</feature>
<dbReference type="Gene3D" id="3.30.160.60">
    <property type="entry name" value="Classic Zinc Finger"/>
    <property type="match status" value="2"/>
</dbReference>
<dbReference type="PANTHER" id="PTHR14003:SF23">
    <property type="entry name" value="ZINC FINGER PROTEIN 143"/>
    <property type="match status" value="1"/>
</dbReference>
<dbReference type="FunFam" id="3.30.160.60:FF:000912">
    <property type="entry name" value="Zinc finger protein 660"/>
    <property type="match status" value="1"/>
</dbReference>
<dbReference type="AlphaFoldDB" id="A0A7L2J2D3"/>
<dbReference type="GO" id="GO:0005667">
    <property type="term" value="C:transcription regulator complex"/>
    <property type="evidence" value="ECO:0007669"/>
    <property type="project" value="TreeGrafter"/>
</dbReference>
<dbReference type="SMART" id="SM00355">
    <property type="entry name" value="ZnF_C2H2"/>
    <property type="match status" value="2"/>
</dbReference>
<evidence type="ECO:0000256" key="1">
    <source>
        <dbReference type="ARBA" id="ARBA00022723"/>
    </source>
</evidence>
<dbReference type="InterPro" id="IPR036236">
    <property type="entry name" value="Znf_C2H2_sf"/>
</dbReference>
<dbReference type="EMBL" id="VWYK01233511">
    <property type="protein sequence ID" value="NXR16351.1"/>
    <property type="molecule type" value="Genomic_DNA"/>
</dbReference>
<dbReference type="InterPro" id="IPR013087">
    <property type="entry name" value="Znf_C2H2_type"/>
</dbReference>
<evidence type="ECO:0000313" key="10">
    <source>
        <dbReference type="Proteomes" id="UP000536381"/>
    </source>
</evidence>
<dbReference type="PROSITE" id="PS00028">
    <property type="entry name" value="ZINC_FINGER_C2H2_1"/>
    <property type="match status" value="2"/>
</dbReference>
<evidence type="ECO:0000256" key="3">
    <source>
        <dbReference type="ARBA" id="ARBA00022771"/>
    </source>
</evidence>
<evidence type="ECO:0000259" key="8">
    <source>
        <dbReference type="PROSITE" id="PS50157"/>
    </source>
</evidence>
<evidence type="ECO:0000313" key="9">
    <source>
        <dbReference type="EMBL" id="NXR16351.1"/>
    </source>
</evidence>